<organism evidence="6 7">
    <name type="scientific">Nyctereutes procyonoides</name>
    <name type="common">Raccoon dog</name>
    <name type="synonym">Canis procyonoides</name>
    <dbReference type="NCBI Taxonomy" id="34880"/>
    <lineage>
        <taxon>Eukaryota</taxon>
        <taxon>Metazoa</taxon>
        <taxon>Chordata</taxon>
        <taxon>Craniata</taxon>
        <taxon>Vertebrata</taxon>
        <taxon>Euteleostomi</taxon>
        <taxon>Mammalia</taxon>
        <taxon>Eutheria</taxon>
        <taxon>Laurasiatheria</taxon>
        <taxon>Carnivora</taxon>
        <taxon>Caniformia</taxon>
        <taxon>Canidae</taxon>
        <taxon>Nyctereutes</taxon>
    </lineage>
</organism>
<accession>A0A811Z238</accession>
<keyword evidence="7" id="KW-1185">Reference proteome</keyword>
<keyword evidence="4" id="KW-0808">Transferase</keyword>
<evidence type="ECO:0000256" key="3">
    <source>
        <dbReference type="ARBA" id="ARBA00022603"/>
    </source>
</evidence>
<sequence length="135" mass="15405">MSFDYVIGNLILCIHNYNISQNSTLPIILENVDRNGDRKQIDRTRQGQRCNCACIYQKSGDMGLGVPFNIASYACLKPSDFIHTLGDAHIYLNHIEPLKIQLILQRVETIDDFKAEDFQIEGYNSHPTIKMEMAV</sequence>
<dbReference type="GO" id="GO:0005829">
    <property type="term" value="C:cytosol"/>
    <property type="evidence" value="ECO:0007669"/>
    <property type="project" value="TreeGrafter"/>
</dbReference>
<dbReference type="PANTHER" id="PTHR11548">
    <property type="entry name" value="THYMIDYLATE SYNTHASE 1"/>
    <property type="match status" value="1"/>
</dbReference>
<evidence type="ECO:0000256" key="1">
    <source>
        <dbReference type="ARBA" id="ARBA00004992"/>
    </source>
</evidence>
<dbReference type="SUPFAM" id="SSF55831">
    <property type="entry name" value="Thymidylate synthase/dCMP hydroxymethylase"/>
    <property type="match status" value="1"/>
</dbReference>
<feature type="domain" description="Thymidylate synthase/dCMP hydroxymethylase" evidence="5">
    <location>
        <begin position="54"/>
        <end position="135"/>
    </location>
</feature>
<protein>
    <recommendedName>
        <fullName evidence="2">Thymidylate synthase</fullName>
    </recommendedName>
</protein>
<dbReference type="Pfam" id="PF00303">
    <property type="entry name" value="Thymidylat_synt"/>
    <property type="match status" value="1"/>
</dbReference>
<dbReference type="PANTHER" id="PTHR11548:SF2">
    <property type="entry name" value="THYMIDYLATE SYNTHASE"/>
    <property type="match status" value="1"/>
</dbReference>
<evidence type="ECO:0000313" key="6">
    <source>
        <dbReference type="EMBL" id="CAD7682831.1"/>
    </source>
</evidence>
<dbReference type="GO" id="GO:0006235">
    <property type="term" value="P:dTTP biosynthetic process"/>
    <property type="evidence" value="ECO:0007669"/>
    <property type="project" value="UniProtKB-UniPathway"/>
</dbReference>
<name>A0A811Z238_NYCPR</name>
<evidence type="ECO:0000259" key="5">
    <source>
        <dbReference type="Pfam" id="PF00303"/>
    </source>
</evidence>
<gene>
    <name evidence="6" type="ORF">NYPRO_LOCUS15623</name>
</gene>
<dbReference type="EMBL" id="CAJHUB010000754">
    <property type="protein sequence ID" value="CAD7682831.1"/>
    <property type="molecule type" value="Genomic_DNA"/>
</dbReference>
<dbReference type="Proteomes" id="UP000645828">
    <property type="component" value="Unassembled WGS sequence"/>
</dbReference>
<evidence type="ECO:0000256" key="2">
    <source>
        <dbReference type="ARBA" id="ARBA00015931"/>
    </source>
</evidence>
<reference evidence="6" key="1">
    <citation type="submission" date="2020-12" db="EMBL/GenBank/DDBJ databases">
        <authorList>
            <consortium name="Molecular Ecology Group"/>
        </authorList>
    </citation>
    <scope>NUCLEOTIDE SEQUENCE</scope>
    <source>
        <strain evidence="6">TBG_1078</strain>
    </source>
</reference>
<comment type="caution">
    <text evidence="6">The sequence shown here is derived from an EMBL/GenBank/DDBJ whole genome shotgun (WGS) entry which is preliminary data.</text>
</comment>
<dbReference type="InterPro" id="IPR045097">
    <property type="entry name" value="Thymidate_synth/dCMP_Mease"/>
</dbReference>
<dbReference type="InterPro" id="IPR036926">
    <property type="entry name" value="Thymidate_synth/dCMP_Mease_sf"/>
</dbReference>
<keyword evidence="3" id="KW-0489">Methyltransferase</keyword>
<evidence type="ECO:0000313" key="7">
    <source>
        <dbReference type="Proteomes" id="UP000645828"/>
    </source>
</evidence>
<proteinExistence type="predicted"/>
<dbReference type="UniPathway" id="UPA00575"/>
<evidence type="ECO:0000256" key="4">
    <source>
        <dbReference type="ARBA" id="ARBA00022679"/>
    </source>
</evidence>
<comment type="pathway">
    <text evidence="1">Pyrimidine metabolism; dTTP biosynthesis.</text>
</comment>
<dbReference type="InterPro" id="IPR023451">
    <property type="entry name" value="Thymidate_synth/dCMP_Mease_dom"/>
</dbReference>
<dbReference type="Gene3D" id="3.30.572.10">
    <property type="entry name" value="Thymidylate synthase/dCMP hydroxymethylase domain"/>
    <property type="match status" value="1"/>
</dbReference>
<dbReference type="AlphaFoldDB" id="A0A811Z238"/>
<dbReference type="GO" id="GO:0032259">
    <property type="term" value="P:methylation"/>
    <property type="evidence" value="ECO:0007669"/>
    <property type="project" value="UniProtKB-KW"/>
</dbReference>
<dbReference type="GO" id="GO:0004799">
    <property type="term" value="F:thymidylate synthase activity"/>
    <property type="evidence" value="ECO:0007669"/>
    <property type="project" value="TreeGrafter"/>
</dbReference>
<dbReference type="GO" id="GO:0006231">
    <property type="term" value="P:dTMP biosynthetic process"/>
    <property type="evidence" value="ECO:0007669"/>
    <property type="project" value="TreeGrafter"/>
</dbReference>
<dbReference type="GO" id="GO:0005739">
    <property type="term" value="C:mitochondrion"/>
    <property type="evidence" value="ECO:0007669"/>
    <property type="project" value="TreeGrafter"/>
</dbReference>